<proteinExistence type="predicted"/>
<reference evidence="2 3" key="1">
    <citation type="submission" date="2024-02" db="EMBL/GenBank/DDBJ databases">
        <title>Discinaceae phylogenomics.</title>
        <authorList>
            <person name="Dirks A.C."/>
            <person name="James T.Y."/>
        </authorList>
    </citation>
    <scope>NUCLEOTIDE SEQUENCE [LARGE SCALE GENOMIC DNA]</scope>
    <source>
        <strain evidence="2 3">ACD0624</strain>
    </source>
</reference>
<protein>
    <recommendedName>
        <fullName evidence="4">HNH nuclease domain-containing protein</fullName>
    </recommendedName>
</protein>
<comment type="caution">
    <text evidence="2">The sequence shown here is derived from an EMBL/GenBank/DDBJ whole genome shotgun (WGS) entry which is preliminary data.</text>
</comment>
<accession>A0ABR3G5I1</accession>
<name>A0ABR3G5I1_9PEZI</name>
<feature type="compositionally biased region" description="Basic and acidic residues" evidence="1">
    <location>
        <begin position="316"/>
        <end position="330"/>
    </location>
</feature>
<dbReference type="EMBL" id="JBBBZM010000319">
    <property type="protein sequence ID" value="KAL0631002.1"/>
    <property type="molecule type" value="Genomic_DNA"/>
</dbReference>
<evidence type="ECO:0000256" key="1">
    <source>
        <dbReference type="SAM" id="MobiDB-lite"/>
    </source>
</evidence>
<organism evidence="2 3">
    <name type="scientific">Discina gigas</name>
    <dbReference type="NCBI Taxonomy" id="1032678"/>
    <lineage>
        <taxon>Eukaryota</taxon>
        <taxon>Fungi</taxon>
        <taxon>Dikarya</taxon>
        <taxon>Ascomycota</taxon>
        <taxon>Pezizomycotina</taxon>
        <taxon>Pezizomycetes</taxon>
        <taxon>Pezizales</taxon>
        <taxon>Discinaceae</taxon>
        <taxon>Discina</taxon>
    </lineage>
</organism>
<evidence type="ECO:0000313" key="3">
    <source>
        <dbReference type="Proteomes" id="UP001447188"/>
    </source>
</evidence>
<keyword evidence="3" id="KW-1185">Reference proteome</keyword>
<evidence type="ECO:0000313" key="2">
    <source>
        <dbReference type="EMBL" id="KAL0631002.1"/>
    </source>
</evidence>
<feature type="compositionally biased region" description="Acidic residues" evidence="1">
    <location>
        <begin position="289"/>
        <end position="313"/>
    </location>
</feature>
<gene>
    <name evidence="2" type="ORF">Q9L58_010146</name>
</gene>
<evidence type="ECO:0008006" key="4">
    <source>
        <dbReference type="Google" id="ProtNLM"/>
    </source>
</evidence>
<dbReference type="Proteomes" id="UP001447188">
    <property type="component" value="Unassembled WGS sequence"/>
</dbReference>
<sequence length="389" mass="42434">MNSFALSAPSSVTLSAPSSVTLSATPSVALSSTLSSANDTEYIGDSDSPLVDEYVDNDELVDEDFSQSKKRPRVASCASSAAIPASVRRRVIAAAKSRCWLCSQHGKHVTHVITRSDRILFDEFRSTGLLHMSSLHSLENLLYLCHGCHGAFDERIPAWAFLPTTLSSFLSAEVAFHAARAAAAATGILLVRPAPDPHPPPLLYACYQIRRGHVFTQVFRKRPTRLWAGNPVAAIIRSGSVLLGVQRLDPVRRCGIPDDVGETLQRLLWLYATPPPKVIESVPAAIGAAEDEQDDDSLGEEEDDDEDGEEGSGADEPVREQKRSPAEKRRTTCGGNSGTVEQENYRKHPLTSLDSGRKITFCEEEEWVFGPTVTANRMVDWFCSTRNAG</sequence>
<feature type="region of interest" description="Disordered" evidence="1">
    <location>
        <begin position="289"/>
        <end position="348"/>
    </location>
</feature>